<feature type="active site" description="Proton acceptor" evidence="8">
    <location>
        <position position="137"/>
    </location>
</feature>
<dbReference type="GO" id="GO:0009085">
    <property type="term" value="P:lysine biosynthetic process"/>
    <property type="evidence" value="ECO:0007669"/>
    <property type="project" value="UniProtKB-KW"/>
</dbReference>
<dbReference type="PANTHER" id="PTHR43300:SF10">
    <property type="entry name" value="2,3,4,5-TETRAHYDROPYRIDINE-2,6-DICARBOXYLATE N-ACETYLTRANSFERASE"/>
    <property type="match status" value="1"/>
</dbReference>
<name>A0A1B9DHH1_9FLAO</name>
<dbReference type="EMBL" id="BJVF01000007">
    <property type="protein sequence ID" value="GEL11984.1"/>
    <property type="molecule type" value="Genomic_DNA"/>
</dbReference>
<evidence type="ECO:0000313" key="15">
    <source>
        <dbReference type="Proteomes" id="UP000182367"/>
    </source>
</evidence>
<reference evidence="11 16" key="4">
    <citation type="submission" date="2019-07" db="EMBL/GenBank/DDBJ databases">
        <title>Whole genome shotgun sequence of Flavobacterium glycines NBRC 105008.</title>
        <authorList>
            <person name="Hosoyama A."/>
            <person name="Uohara A."/>
            <person name="Ohji S."/>
            <person name="Ichikawa N."/>
        </authorList>
    </citation>
    <scope>NUCLEOTIDE SEQUENCE [LARGE SCALE GENOMIC DNA]</scope>
    <source>
        <strain evidence="11 16">NBRC 105008</strain>
    </source>
</reference>
<evidence type="ECO:0000256" key="6">
    <source>
        <dbReference type="ARBA" id="ARBA00023154"/>
    </source>
</evidence>
<dbReference type="SUPFAM" id="SSF51161">
    <property type="entry name" value="Trimeric LpxA-like enzymes"/>
    <property type="match status" value="1"/>
</dbReference>
<dbReference type="GO" id="GO:0016746">
    <property type="term" value="F:acyltransferase activity"/>
    <property type="evidence" value="ECO:0007669"/>
    <property type="project" value="UniProtKB-KW"/>
</dbReference>
<keyword evidence="6" id="KW-0457">Lysine biosynthesis</keyword>
<accession>A0A1B9DHH1</accession>
<keyword evidence="15" id="KW-1185">Reference proteome</keyword>
<feature type="domain" description="PglD N-terminal" evidence="10">
    <location>
        <begin position="2"/>
        <end position="81"/>
    </location>
</feature>
<evidence type="ECO:0000259" key="10">
    <source>
        <dbReference type="Pfam" id="PF17836"/>
    </source>
</evidence>
<dbReference type="AlphaFoldDB" id="A0A1B9DHH1"/>
<evidence type="ECO:0000256" key="1">
    <source>
        <dbReference type="ARBA" id="ARBA00007274"/>
    </source>
</evidence>
<comment type="similarity">
    <text evidence="1">Belongs to the transferase hexapeptide repeat family.</text>
</comment>
<evidence type="ECO:0000256" key="5">
    <source>
        <dbReference type="ARBA" id="ARBA00022915"/>
    </source>
</evidence>
<keyword evidence="5" id="KW-0220">Diaminopimelate biosynthesis</keyword>
<dbReference type="InterPro" id="IPR041561">
    <property type="entry name" value="PglD_N"/>
</dbReference>
<dbReference type="InterPro" id="IPR020019">
    <property type="entry name" value="AcTrfase_PglD-like"/>
</dbReference>
<dbReference type="Gene3D" id="3.40.50.20">
    <property type="match status" value="1"/>
</dbReference>
<evidence type="ECO:0000313" key="16">
    <source>
        <dbReference type="Proteomes" id="UP000321579"/>
    </source>
</evidence>
<keyword evidence="2" id="KW-0028">Amino-acid biosynthesis</keyword>
<dbReference type="Proteomes" id="UP000093226">
    <property type="component" value="Unassembled WGS sequence"/>
</dbReference>
<evidence type="ECO:0000313" key="14">
    <source>
        <dbReference type="Proteomes" id="UP000093226"/>
    </source>
</evidence>
<evidence type="ECO:0000313" key="13">
    <source>
        <dbReference type="EMBL" id="SDJ54353.1"/>
    </source>
</evidence>
<evidence type="ECO:0000256" key="2">
    <source>
        <dbReference type="ARBA" id="ARBA00022605"/>
    </source>
</evidence>
<dbReference type="CDD" id="cd03360">
    <property type="entry name" value="LbH_AT_putative"/>
    <property type="match status" value="1"/>
</dbReference>
<dbReference type="STRING" id="551990.SAMN05192550_2291"/>
<reference evidence="13 15" key="3">
    <citation type="submission" date="2016-10" db="EMBL/GenBank/DDBJ databases">
        <authorList>
            <person name="Varghese N."/>
            <person name="Submissions S."/>
        </authorList>
    </citation>
    <scope>NUCLEOTIDE SEQUENCE [LARGE SCALE GENOMIC DNA]</scope>
    <source>
        <strain evidence="13 15">Gm-149</strain>
    </source>
</reference>
<dbReference type="EMBL" id="FNEO01000004">
    <property type="protein sequence ID" value="SDJ54353.1"/>
    <property type="molecule type" value="Genomic_DNA"/>
</dbReference>
<evidence type="ECO:0000256" key="9">
    <source>
        <dbReference type="PIRSR" id="PIRSR620019-2"/>
    </source>
</evidence>
<organism evidence="12 14">
    <name type="scientific">Flavobacterium glycines</name>
    <dbReference type="NCBI Taxonomy" id="551990"/>
    <lineage>
        <taxon>Bacteria</taxon>
        <taxon>Pseudomonadati</taxon>
        <taxon>Bacteroidota</taxon>
        <taxon>Flavobacteriia</taxon>
        <taxon>Flavobacteriales</taxon>
        <taxon>Flavobacteriaceae</taxon>
        <taxon>Flavobacterium</taxon>
    </lineage>
</organism>
<evidence type="ECO:0000256" key="7">
    <source>
        <dbReference type="ARBA" id="ARBA00023315"/>
    </source>
</evidence>
<dbReference type="InterPro" id="IPR001451">
    <property type="entry name" value="Hexapep"/>
</dbReference>
<sequence>MLIVGAKGFAKEVLEIIYQNGTNEKISFYDDISQDNRTMLYNKFRVLKSVSEVKKNFKENGNQFTLGIGNPKLRFKLFEKFEALGGHFESTISKQAEIGSFGVEIGQGCNILSGVRISNDVTIGIGTMIYYNSIITHDVQIGNFCELSPGVTLLGRCKLGDFVQVGAGSIIFPDVEIGSNTIIAAGAVVRENIPENVMVAGVPAVIKRNL</sequence>
<dbReference type="RefSeq" id="WP_066329318.1">
    <property type="nucleotide sequence ID" value="NZ_BJVF01000007.1"/>
</dbReference>
<evidence type="ECO:0000313" key="12">
    <source>
        <dbReference type="EMBL" id="OCB69089.1"/>
    </source>
</evidence>
<dbReference type="InterPro" id="IPR011004">
    <property type="entry name" value="Trimer_LpxA-like_sf"/>
</dbReference>
<evidence type="ECO:0000256" key="4">
    <source>
        <dbReference type="ARBA" id="ARBA00022737"/>
    </source>
</evidence>
<keyword evidence="7" id="KW-0012">Acyltransferase</keyword>
<dbReference type="Proteomes" id="UP000321579">
    <property type="component" value="Unassembled WGS sequence"/>
</dbReference>
<dbReference type="OrthoDB" id="708224at2"/>
<dbReference type="PROSITE" id="PS00101">
    <property type="entry name" value="HEXAPEP_TRANSFERASES"/>
    <property type="match status" value="1"/>
</dbReference>
<dbReference type="InterPro" id="IPR050179">
    <property type="entry name" value="Trans_hexapeptide_repeat"/>
</dbReference>
<protein>
    <submittedName>
        <fullName evidence="12">Hexapeptide transferase</fullName>
    </submittedName>
    <submittedName>
        <fullName evidence="13">Sugar O-acyltransferase, sialic acid O-acetyltransferase NeuD family</fullName>
    </submittedName>
</protein>
<evidence type="ECO:0000313" key="11">
    <source>
        <dbReference type="EMBL" id="GEL11984.1"/>
    </source>
</evidence>
<reference evidence="14" key="1">
    <citation type="submission" date="2016-03" db="EMBL/GenBank/DDBJ databases">
        <title>Draft genome sequence of Paenibacillus glacialis DSM 22343.</title>
        <authorList>
            <person name="Shin S.-K."/>
            <person name="Yi H."/>
        </authorList>
    </citation>
    <scope>NUCLEOTIDE SEQUENCE [LARGE SCALE GENOMIC DNA]</scope>
    <source>
        <strain evidence="14">NBRC 105008</strain>
    </source>
</reference>
<dbReference type="EMBL" id="LVEO01000026">
    <property type="protein sequence ID" value="OCB69089.1"/>
    <property type="molecule type" value="Genomic_DNA"/>
</dbReference>
<comment type="caution">
    <text evidence="12">The sequence shown here is derived from an EMBL/GenBank/DDBJ whole genome shotgun (WGS) entry which is preliminary data.</text>
</comment>
<dbReference type="PANTHER" id="PTHR43300">
    <property type="entry name" value="ACETYLTRANSFERASE"/>
    <property type="match status" value="1"/>
</dbReference>
<dbReference type="Pfam" id="PF00132">
    <property type="entry name" value="Hexapep"/>
    <property type="match status" value="1"/>
</dbReference>
<feature type="binding site" evidence="9">
    <location>
        <position position="69"/>
    </location>
    <ligand>
        <name>substrate</name>
    </ligand>
</feature>
<evidence type="ECO:0000256" key="8">
    <source>
        <dbReference type="PIRSR" id="PIRSR620019-1"/>
    </source>
</evidence>
<dbReference type="GO" id="GO:0019877">
    <property type="term" value="P:diaminopimelate biosynthetic process"/>
    <property type="evidence" value="ECO:0007669"/>
    <property type="project" value="UniProtKB-KW"/>
</dbReference>
<proteinExistence type="inferred from homology"/>
<dbReference type="Proteomes" id="UP000182367">
    <property type="component" value="Unassembled WGS sequence"/>
</dbReference>
<dbReference type="Gene3D" id="2.160.10.10">
    <property type="entry name" value="Hexapeptide repeat proteins"/>
    <property type="match status" value="1"/>
</dbReference>
<dbReference type="NCBIfam" id="TIGR03570">
    <property type="entry name" value="NeuD_NnaD"/>
    <property type="match status" value="1"/>
</dbReference>
<reference evidence="12" key="2">
    <citation type="submission" date="2016-03" db="EMBL/GenBank/DDBJ databases">
        <authorList>
            <person name="Ploux O."/>
        </authorList>
    </citation>
    <scope>NUCLEOTIDE SEQUENCE</scope>
    <source>
        <strain evidence="12">NBRC 105008</strain>
    </source>
</reference>
<gene>
    <name evidence="12" type="ORF">FBGL_13735</name>
    <name evidence="11" type="ORF">FGL01_27230</name>
    <name evidence="13" type="ORF">SAMN05192550_2291</name>
</gene>
<keyword evidence="3 12" id="KW-0808">Transferase</keyword>
<keyword evidence="4" id="KW-0677">Repeat</keyword>
<evidence type="ECO:0000256" key="3">
    <source>
        <dbReference type="ARBA" id="ARBA00022679"/>
    </source>
</evidence>
<dbReference type="InterPro" id="IPR018357">
    <property type="entry name" value="Hexapep_transf_CS"/>
</dbReference>
<dbReference type="Pfam" id="PF17836">
    <property type="entry name" value="PglD_N"/>
    <property type="match status" value="1"/>
</dbReference>
<feature type="site" description="Increases basicity of active site His" evidence="8">
    <location>
        <position position="138"/>
    </location>
</feature>